<protein>
    <submittedName>
        <fullName evidence="1">Uncharacterized protein</fullName>
    </submittedName>
</protein>
<keyword evidence="2" id="KW-1185">Reference proteome</keyword>
<dbReference type="AlphaFoldDB" id="A0A9K3J402"/>
<dbReference type="Gramene" id="mRNA:HanXRQr2_Chr04g0140281">
    <property type="protein sequence ID" value="mRNA:HanXRQr2_Chr04g0140281"/>
    <property type="gene ID" value="HanXRQr2_Chr04g0140281"/>
</dbReference>
<evidence type="ECO:0000313" key="2">
    <source>
        <dbReference type="Proteomes" id="UP000215914"/>
    </source>
</evidence>
<name>A0A9K3J402_HELAN</name>
<organism evidence="1 2">
    <name type="scientific">Helianthus annuus</name>
    <name type="common">Common sunflower</name>
    <dbReference type="NCBI Taxonomy" id="4232"/>
    <lineage>
        <taxon>Eukaryota</taxon>
        <taxon>Viridiplantae</taxon>
        <taxon>Streptophyta</taxon>
        <taxon>Embryophyta</taxon>
        <taxon>Tracheophyta</taxon>
        <taxon>Spermatophyta</taxon>
        <taxon>Magnoliopsida</taxon>
        <taxon>eudicotyledons</taxon>
        <taxon>Gunneridae</taxon>
        <taxon>Pentapetalae</taxon>
        <taxon>asterids</taxon>
        <taxon>campanulids</taxon>
        <taxon>Asterales</taxon>
        <taxon>Asteraceae</taxon>
        <taxon>Asteroideae</taxon>
        <taxon>Heliantheae alliance</taxon>
        <taxon>Heliantheae</taxon>
        <taxon>Helianthus</taxon>
    </lineage>
</organism>
<sequence>MPDFYDGTRQVTVSVNRFARSLGFSKLYSCVITRKRNATNVE</sequence>
<reference evidence="1" key="1">
    <citation type="journal article" date="2017" name="Nature">
        <title>The sunflower genome provides insights into oil metabolism, flowering and Asterid evolution.</title>
        <authorList>
            <person name="Badouin H."/>
            <person name="Gouzy J."/>
            <person name="Grassa C.J."/>
            <person name="Murat F."/>
            <person name="Staton S.E."/>
            <person name="Cottret L."/>
            <person name="Lelandais-Briere C."/>
            <person name="Owens G.L."/>
            <person name="Carrere S."/>
            <person name="Mayjonade B."/>
            <person name="Legrand L."/>
            <person name="Gill N."/>
            <person name="Kane N.C."/>
            <person name="Bowers J.E."/>
            <person name="Hubner S."/>
            <person name="Bellec A."/>
            <person name="Berard A."/>
            <person name="Berges H."/>
            <person name="Blanchet N."/>
            <person name="Boniface M.C."/>
            <person name="Brunel D."/>
            <person name="Catrice O."/>
            <person name="Chaidir N."/>
            <person name="Claudel C."/>
            <person name="Donnadieu C."/>
            <person name="Faraut T."/>
            <person name="Fievet G."/>
            <person name="Helmstetter N."/>
            <person name="King M."/>
            <person name="Knapp S.J."/>
            <person name="Lai Z."/>
            <person name="Le Paslier M.C."/>
            <person name="Lippi Y."/>
            <person name="Lorenzon L."/>
            <person name="Mandel J.R."/>
            <person name="Marage G."/>
            <person name="Marchand G."/>
            <person name="Marquand E."/>
            <person name="Bret-Mestries E."/>
            <person name="Morien E."/>
            <person name="Nambeesan S."/>
            <person name="Nguyen T."/>
            <person name="Pegot-Espagnet P."/>
            <person name="Pouilly N."/>
            <person name="Raftis F."/>
            <person name="Sallet E."/>
            <person name="Schiex T."/>
            <person name="Thomas J."/>
            <person name="Vandecasteele C."/>
            <person name="Vares D."/>
            <person name="Vear F."/>
            <person name="Vautrin S."/>
            <person name="Crespi M."/>
            <person name="Mangin B."/>
            <person name="Burke J.M."/>
            <person name="Salse J."/>
            <person name="Munos S."/>
            <person name="Vincourt P."/>
            <person name="Rieseberg L.H."/>
            <person name="Langlade N.B."/>
        </authorList>
    </citation>
    <scope>NUCLEOTIDE SEQUENCE</scope>
    <source>
        <tissue evidence="1">Leaves</tissue>
    </source>
</reference>
<dbReference type="EMBL" id="MNCJ02000319">
    <property type="protein sequence ID" value="KAF5807989.1"/>
    <property type="molecule type" value="Genomic_DNA"/>
</dbReference>
<reference evidence="1" key="2">
    <citation type="submission" date="2020-06" db="EMBL/GenBank/DDBJ databases">
        <title>Helianthus annuus Genome sequencing and assembly Release 2.</title>
        <authorList>
            <person name="Gouzy J."/>
            <person name="Langlade N."/>
            <person name="Munos S."/>
        </authorList>
    </citation>
    <scope>NUCLEOTIDE SEQUENCE</scope>
    <source>
        <tissue evidence="1">Leaves</tissue>
    </source>
</reference>
<comment type="caution">
    <text evidence="1">The sequence shown here is derived from an EMBL/GenBank/DDBJ whole genome shotgun (WGS) entry which is preliminary data.</text>
</comment>
<proteinExistence type="predicted"/>
<accession>A0A9K3J402</accession>
<evidence type="ECO:0000313" key="1">
    <source>
        <dbReference type="EMBL" id="KAF5807989.1"/>
    </source>
</evidence>
<gene>
    <name evidence="1" type="ORF">HanXRQr2_Chr04g0140281</name>
</gene>
<dbReference type="Proteomes" id="UP000215914">
    <property type="component" value="Unassembled WGS sequence"/>
</dbReference>